<protein>
    <submittedName>
        <fullName evidence="2">Uncharacterized protein</fullName>
    </submittedName>
</protein>
<dbReference type="AlphaFoldDB" id="A0A0A9ANE2"/>
<proteinExistence type="predicted"/>
<evidence type="ECO:0000256" key="1">
    <source>
        <dbReference type="SAM" id="MobiDB-lite"/>
    </source>
</evidence>
<feature type="compositionally biased region" description="Polar residues" evidence="1">
    <location>
        <begin position="10"/>
        <end position="21"/>
    </location>
</feature>
<sequence length="40" mass="4430">MAIKQYWAKQPSSMHGSNPSKQPKEPVNYPNGILVVGEMS</sequence>
<feature type="region of interest" description="Disordered" evidence="1">
    <location>
        <begin position="1"/>
        <end position="31"/>
    </location>
</feature>
<dbReference type="EMBL" id="GBRH01246487">
    <property type="protein sequence ID" value="JAD51408.1"/>
    <property type="molecule type" value="Transcribed_RNA"/>
</dbReference>
<reference evidence="2" key="2">
    <citation type="journal article" date="2015" name="Data Brief">
        <title>Shoot transcriptome of the giant reed, Arundo donax.</title>
        <authorList>
            <person name="Barrero R.A."/>
            <person name="Guerrero F.D."/>
            <person name="Moolhuijzen P."/>
            <person name="Goolsby J.A."/>
            <person name="Tidwell J."/>
            <person name="Bellgard S.E."/>
            <person name="Bellgard M.I."/>
        </authorList>
    </citation>
    <scope>NUCLEOTIDE SEQUENCE</scope>
    <source>
        <tissue evidence="2">Shoot tissue taken approximately 20 cm above the soil surface</tissue>
    </source>
</reference>
<reference evidence="2" key="1">
    <citation type="submission" date="2014-09" db="EMBL/GenBank/DDBJ databases">
        <authorList>
            <person name="Magalhaes I.L.F."/>
            <person name="Oliveira U."/>
            <person name="Santos F.R."/>
            <person name="Vidigal T.H.D.A."/>
            <person name="Brescovit A.D."/>
            <person name="Santos A.J."/>
        </authorList>
    </citation>
    <scope>NUCLEOTIDE SEQUENCE</scope>
    <source>
        <tissue evidence="2">Shoot tissue taken approximately 20 cm above the soil surface</tissue>
    </source>
</reference>
<organism evidence="2">
    <name type="scientific">Arundo donax</name>
    <name type="common">Giant reed</name>
    <name type="synonym">Donax arundinaceus</name>
    <dbReference type="NCBI Taxonomy" id="35708"/>
    <lineage>
        <taxon>Eukaryota</taxon>
        <taxon>Viridiplantae</taxon>
        <taxon>Streptophyta</taxon>
        <taxon>Embryophyta</taxon>
        <taxon>Tracheophyta</taxon>
        <taxon>Spermatophyta</taxon>
        <taxon>Magnoliopsida</taxon>
        <taxon>Liliopsida</taxon>
        <taxon>Poales</taxon>
        <taxon>Poaceae</taxon>
        <taxon>PACMAD clade</taxon>
        <taxon>Arundinoideae</taxon>
        <taxon>Arundineae</taxon>
        <taxon>Arundo</taxon>
    </lineage>
</organism>
<accession>A0A0A9ANE2</accession>
<evidence type="ECO:0000313" key="2">
    <source>
        <dbReference type="EMBL" id="JAD51408.1"/>
    </source>
</evidence>
<name>A0A0A9ANE2_ARUDO</name>